<evidence type="ECO:0000313" key="2">
    <source>
        <dbReference type="Proteomes" id="UP000293345"/>
    </source>
</evidence>
<organism evidence="1 2">
    <name type="scientific">Senegalimassilia faecalis</name>
    <dbReference type="NCBI Taxonomy" id="2509433"/>
    <lineage>
        <taxon>Bacteria</taxon>
        <taxon>Bacillati</taxon>
        <taxon>Actinomycetota</taxon>
        <taxon>Coriobacteriia</taxon>
        <taxon>Coriobacteriales</taxon>
        <taxon>Coriobacteriaceae</taxon>
        <taxon>Senegalimassilia</taxon>
    </lineage>
</organism>
<dbReference type="PANTHER" id="PTHR13061:SF29">
    <property type="entry name" value="GAMMA CARBONIC ANHYDRASE-LIKE 1, MITOCHONDRIAL-RELATED"/>
    <property type="match status" value="1"/>
</dbReference>
<dbReference type="CDD" id="cd04645">
    <property type="entry name" value="LbH_gamma_CA_like"/>
    <property type="match status" value="1"/>
</dbReference>
<keyword evidence="2" id="KW-1185">Reference proteome</keyword>
<proteinExistence type="predicted"/>
<gene>
    <name evidence="1" type="ORF">ET524_07085</name>
</gene>
<protein>
    <submittedName>
        <fullName evidence="1">Gamma carbonic anhydrase family protein</fullName>
    </submittedName>
</protein>
<dbReference type="PANTHER" id="PTHR13061">
    <property type="entry name" value="DYNACTIN SUBUNIT P25"/>
    <property type="match status" value="1"/>
</dbReference>
<comment type="caution">
    <text evidence="1">The sequence shown here is derived from an EMBL/GenBank/DDBJ whole genome shotgun (WGS) entry which is preliminary data.</text>
</comment>
<dbReference type="InterPro" id="IPR047324">
    <property type="entry name" value="LbH_gamma_CA-like"/>
</dbReference>
<dbReference type="Pfam" id="PF00132">
    <property type="entry name" value="Hexapep"/>
    <property type="match status" value="1"/>
</dbReference>
<name>A0A4Q2JZ81_9ACTN</name>
<dbReference type="OrthoDB" id="9803036at2"/>
<reference evidence="1 2" key="1">
    <citation type="submission" date="2019-01" db="EMBL/GenBank/DDBJ databases">
        <title>Senegalimassilia sp. nov. KGMB04484 isolated human feces.</title>
        <authorList>
            <person name="Han K.-I."/>
            <person name="Kim J.-S."/>
            <person name="Lee K.C."/>
            <person name="Suh M.K."/>
            <person name="Eom M.K."/>
            <person name="Lee J.H."/>
            <person name="Park S.-H."/>
            <person name="Kang S.W."/>
            <person name="Park J.-E."/>
            <person name="Oh B.S."/>
            <person name="Yu S.Y."/>
            <person name="Choi S.-H."/>
            <person name="Lee D.H."/>
            <person name="Yoon H."/>
            <person name="Kim B.-Y."/>
            <person name="Lee J.H."/>
            <person name="Lee J.-S."/>
        </authorList>
    </citation>
    <scope>NUCLEOTIDE SEQUENCE [LARGE SCALE GENOMIC DNA]</scope>
    <source>
        <strain evidence="1 2">KGMB04484</strain>
    </source>
</reference>
<accession>A0A4Q2JZ81</accession>
<dbReference type="SUPFAM" id="SSF51161">
    <property type="entry name" value="Trimeric LpxA-like enzymes"/>
    <property type="match status" value="1"/>
</dbReference>
<dbReference type="RefSeq" id="WP_129424468.1">
    <property type="nucleotide sequence ID" value="NZ_SDPW01000001.1"/>
</dbReference>
<dbReference type="AlphaFoldDB" id="A0A4Q2JZ81"/>
<dbReference type="InterPro" id="IPR011004">
    <property type="entry name" value="Trimer_LpxA-like_sf"/>
</dbReference>
<dbReference type="Proteomes" id="UP000293345">
    <property type="component" value="Unassembled WGS sequence"/>
</dbReference>
<dbReference type="EMBL" id="SDPW01000001">
    <property type="protein sequence ID" value="RXZ54266.1"/>
    <property type="molecule type" value="Genomic_DNA"/>
</dbReference>
<sequence>MDYRQLKIDPEAHIAPNATILGNVELGRDVTVFAGATLRGDYGACIKVGDGTNIQEGVCVHLGATSPTTIGRGCTVGHGAIVHGCTIGDNVLVGMGSIVMDHAVVGDNCIIGAGALVTGGTQIPAGSLMIGSPAKVKRALTDEEIAANRVDAEEYVEIGRDLVAQGFMYAGDAVPADSPTIAM</sequence>
<evidence type="ECO:0000313" key="1">
    <source>
        <dbReference type="EMBL" id="RXZ54266.1"/>
    </source>
</evidence>
<dbReference type="Gene3D" id="2.160.10.10">
    <property type="entry name" value="Hexapeptide repeat proteins"/>
    <property type="match status" value="1"/>
</dbReference>
<dbReference type="InterPro" id="IPR001451">
    <property type="entry name" value="Hexapep"/>
</dbReference>
<dbReference type="InterPro" id="IPR050484">
    <property type="entry name" value="Transf_Hexapept/Carb_Anhydrase"/>
</dbReference>